<sequence length="72" mass="8185">MFPCLCLKHTYVLYYISGVFFCTTLYGYTCSILLTTRSHWHRDCGLRCQIVFFSSFFFFGGGGVSAARCLGL</sequence>
<protein>
    <submittedName>
        <fullName evidence="2">Uncharacterized protein</fullName>
    </submittedName>
</protein>
<organism evidence="2 3">
    <name type="scientific">Podospora australis</name>
    <dbReference type="NCBI Taxonomy" id="1536484"/>
    <lineage>
        <taxon>Eukaryota</taxon>
        <taxon>Fungi</taxon>
        <taxon>Dikarya</taxon>
        <taxon>Ascomycota</taxon>
        <taxon>Pezizomycotina</taxon>
        <taxon>Sordariomycetes</taxon>
        <taxon>Sordariomycetidae</taxon>
        <taxon>Sordariales</taxon>
        <taxon>Podosporaceae</taxon>
        <taxon>Podospora</taxon>
    </lineage>
</organism>
<proteinExistence type="predicted"/>
<feature type="non-terminal residue" evidence="2">
    <location>
        <position position="72"/>
    </location>
</feature>
<comment type="caution">
    <text evidence="2">The sequence shown here is derived from an EMBL/GenBank/DDBJ whole genome shotgun (WGS) entry which is preliminary data.</text>
</comment>
<feature type="transmembrane region" description="Helical" evidence="1">
    <location>
        <begin position="12"/>
        <end position="34"/>
    </location>
</feature>
<name>A0AAN6X567_9PEZI</name>
<keyword evidence="1" id="KW-0812">Transmembrane</keyword>
<keyword evidence="1" id="KW-1133">Transmembrane helix</keyword>
<evidence type="ECO:0000313" key="2">
    <source>
        <dbReference type="EMBL" id="KAK4192332.1"/>
    </source>
</evidence>
<evidence type="ECO:0000313" key="3">
    <source>
        <dbReference type="Proteomes" id="UP001302126"/>
    </source>
</evidence>
<reference evidence="2" key="1">
    <citation type="journal article" date="2023" name="Mol. Phylogenet. Evol.">
        <title>Genome-scale phylogeny and comparative genomics of the fungal order Sordariales.</title>
        <authorList>
            <person name="Hensen N."/>
            <person name="Bonometti L."/>
            <person name="Westerberg I."/>
            <person name="Brannstrom I.O."/>
            <person name="Guillou S."/>
            <person name="Cros-Aarteil S."/>
            <person name="Calhoun S."/>
            <person name="Haridas S."/>
            <person name="Kuo A."/>
            <person name="Mondo S."/>
            <person name="Pangilinan J."/>
            <person name="Riley R."/>
            <person name="LaButti K."/>
            <person name="Andreopoulos B."/>
            <person name="Lipzen A."/>
            <person name="Chen C."/>
            <person name="Yan M."/>
            <person name="Daum C."/>
            <person name="Ng V."/>
            <person name="Clum A."/>
            <person name="Steindorff A."/>
            <person name="Ohm R.A."/>
            <person name="Martin F."/>
            <person name="Silar P."/>
            <person name="Natvig D.O."/>
            <person name="Lalanne C."/>
            <person name="Gautier V."/>
            <person name="Ament-Velasquez S.L."/>
            <person name="Kruys A."/>
            <person name="Hutchinson M.I."/>
            <person name="Powell A.J."/>
            <person name="Barry K."/>
            <person name="Miller A.N."/>
            <person name="Grigoriev I.V."/>
            <person name="Debuchy R."/>
            <person name="Gladieux P."/>
            <person name="Hiltunen Thoren M."/>
            <person name="Johannesson H."/>
        </authorList>
    </citation>
    <scope>NUCLEOTIDE SEQUENCE</scope>
    <source>
        <strain evidence="2">PSN309</strain>
    </source>
</reference>
<feature type="transmembrane region" description="Helical" evidence="1">
    <location>
        <begin position="46"/>
        <end position="67"/>
    </location>
</feature>
<keyword evidence="3" id="KW-1185">Reference proteome</keyword>
<accession>A0AAN6X567</accession>
<evidence type="ECO:0000256" key="1">
    <source>
        <dbReference type="SAM" id="Phobius"/>
    </source>
</evidence>
<dbReference type="AlphaFoldDB" id="A0AAN6X567"/>
<keyword evidence="1" id="KW-0472">Membrane</keyword>
<reference evidence="2" key="2">
    <citation type="submission" date="2023-05" db="EMBL/GenBank/DDBJ databases">
        <authorList>
            <consortium name="Lawrence Berkeley National Laboratory"/>
            <person name="Steindorff A."/>
            <person name="Hensen N."/>
            <person name="Bonometti L."/>
            <person name="Westerberg I."/>
            <person name="Brannstrom I.O."/>
            <person name="Guillou S."/>
            <person name="Cros-Aarteil S."/>
            <person name="Calhoun S."/>
            <person name="Haridas S."/>
            <person name="Kuo A."/>
            <person name="Mondo S."/>
            <person name="Pangilinan J."/>
            <person name="Riley R."/>
            <person name="Labutti K."/>
            <person name="Andreopoulos B."/>
            <person name="Lipzen A."/>
            <person name="Chen C."/>
            <person name="Yanf M."/>
            <person name="Daum C."/>
            <person name="Ng V."/>
            <person name="Clum A."/>
            <person name="Ohm R."/>
            <person name="Martin F."/>
            <person name="Silar P."/>
            <person name="Natvig D."/>
            <person name="Lalanne C."/>
            <person name="Gautier V."/>
            <person name="Ament-Velasquez S.L."/>
            <person name="Kruys A."/>
            <person name="Hutchinson M.I."/>
            <person name="Powell A.J."/>
            <person name="Barry K."/>
            <person name="Miller A.N."/>
            <person name="Grigoriev I.V."/>
            <person name="Debuchy R."/>
            <person name="Gladieux P."/>
            <person name="Thoren M.H."/>
            <person name="Johannesson H."/>
        </authorList>
    </citation>
    <scope>NUCLEOTIDE SEQUENCE</scope>
    <source>
        <strain evidence="2">PSN309</strain>
    </source>
</reference>
<gene>
    <name evidence="2" type="ORF">QBC35DRAFT_484940</name>
</gene>
<dbReference type="Proteomes" id="UP001302126">
    <property type="component" value="Unassembled WGS sequence"/>
</dbReference>
<dbReference type="EMBL" id="MU864355">
    <property type="protein sequence ID" value="KAK4192332.1"/>
    <property type="molecule type" value="Genomic_DNA"/>
</dbReference>